<feature type="compositionally biased region" description="Basic and acidic residues" evidence="1">
    <location>
        <begin position="32"/>
        <end position="51"/>
    </location>
</feature>
<dbReference type="EMBL" id="UIVS01000003">
    <property type="protein sequence ID" value="SVP92427.1"/>
    <property type="molecule type" value="Genomic_DNA"/>
</dbReference>
<protein>
    <submittedName>
        <fullName evidence="2">Uncharacterized protein</fullName>
    </submittedName>
</protein>
<feature type="compositionally biased region" description="Basic residues" evidence="1">
    <location>
        <begin position="10"/>
        <end position="30"/>
    </location>
</feature>
<sequence>MEEGFLGMKKLSKKSKNRKAEKKMKKRLYKQMKNDLKRNLEDEMSKLRHEEAMDEGYEVGTEPWNQKRRRYGHNEYTRRGVGRRHTHKLDDRTLNKLENDLEKNVLDDLQKFVEKVEAY</sequence>
<accession>A0A3B0MQM2</accession>
<proteinExistence type="predicted"/>
<name>A0A3B0MQM2_THEAN</name>
<feature type="region of interest" description="Disordered" evidence="1">
    <location>
        <begin position="1"/>
        <end position="87"/>
    </location>
</feature>
<evidence type="ECO:0000256" key="1">
    <source>
        <dbReference type="SAM" id="MobiDB-lite"/>
    </source>
</evidence>
<gene>
    <name evidence="2" type="ORF">TAV_000222000</name>
</gene>
<evidence type="ECO:0000313" key="2">
    <source>
        <dbReference type="EMBL" id="SVP92427.1"/>
    </source>
</evidence>
<reference evidence="2" key="1">
    <citation type="submission" date="2018-07" db="EMBL/GenBank/DDBJ databases">
        <authorList>
            <person name="Quirk P.G."/>
            <person name="Krulwich T.A."/>
        </authorList>
    </citation>
    <scope>NUCLEOTIDE SEQUENCE</scope>
    <source>
        <strain evidence="2">Anand</strain>
    </source>
</reference>
<organism evidence="2">
    <name type="scientific">Theileria annulata</name>
    <dbReference type="NCBI Taxonomy" id="5874"/>
    <lineage>
        <taxon>Eukaryota</taxon>
        <taxon>Sar</taxon>
        <taxon>Alveolata</taxon>
        <taxon>Apicomplexa</taxon>
        <taxon>Aconoidasida</taxon>
        <taxon>Piroplasmida</taxon>
        <taxon>Theileriidae</taxon>
        <taxon>Theileria</taxon>
    </lineage>
</organism>
<dbReference type="AlphaFoldDB" id="A0A3B0MQM2"/>